<dbReference type="EMBL" id="KV875104">
    <property type="protein sequence ID" value="OIW24139.1"/>
    <property type="molecule type" value="Genomic_DNA"/>
</dbReference>
<feature type="non-terminal residue" evidence="1">
    <location>
        <position position="1"/>
    </location>
</feature>
<feature type="non-terminal residue" evidence="1">
    <location>
        <position position="77"/>
    </location>
</feature>
<organism evidence="1 2">
    <name type="scientific">Coniochaeta ligniaria NRRL 30616</name>
    <dbReference type="NCBI Taxonomy" id="1408157"/>
    <lineage>
        <taxon>Eukaryota</taxon>
        <taxon>Fungi</taxon>
        <taxon>Dikarya</taxon>
        <taxon>Ascomycota</taxon>
        <taxon>Pezizomycotina</taxon>
        <taxon>Sordariomycetes</taxon>
        <taxon>Sordariomycetidae</taxon>
        <taxon>Coniochaetales</taxon>
        <taxon>Coniochaetaceae</taxon>
        <taxon>Coniochaeta</taxon>
    </lineage>
</organism>
<keyword evidence="2" id="KW-1185">Reference proteome</keyword>
<dbReference type="Proteomes" id="UP000182658">
    <property type="component" value="Unassembled WGS sequence"/>
</dbReference>
<name>A0A1J7I9Z3_9PEZI</name>
<sequence>PLAPVLVLHTLPSGPPFSQTLLAESGLHLSQGMLLISLVRESNDAIPARLASNYICHDLSRLAAGEPSLESSLEKRH</sequence>
<accession>A0A1J7I9Z3</accession>
<proteinExistence type="predicted"/>
<dbReference type="AlphaFoldDB" id="A0A1J7I9Z3"/>
<evidence type="ECO:0000313" key="1">
    <source>
        <dbReference type="EMBL" id="OIW24139.1"/>
    </source>
</evidence>
<reference evidence="1 2" key="1">
    <citation type="submission" date="2016-10" db="EMBL/GenBank/DDBJ databases">
        <title>Draft genome sequence of Coniochaeta ligniaria NRRL30616, a lignocellulolytic fungus for bioabatement of inhibitors in plant biomass hydrolysates.</title>
        <authorList>
            <consortium name="DOE Joint Genome Institute"/>
            <person name="Jimenez D.J."/>
            <person name="Hector R.E."/>
            <person name="Riley R."/>
            <person name="Sun H."/>
            <person name="Grigoriev I.V."/>
            <person name="Van Elsas J.D."/>
            <person name="Nichols N.N."/>
        </authorList>
    </citation>
    <scope>NUCLEOTIDE SEQUENCE [LARGE SCALE GENOMIC DNA]</scope>
    <source>
        <strain evidence="1 2">NRRL 30616</strain>
    </source>
</reference>
<dbReference type="InParanoid" id="A0A1J7I9Z3"/>
<protein>
    <submittedName>
        <fullName evidence="1">Uncharacterized protein</fullName>
    </submittedName>
</protein>
<evidence type="ECO:0000313" key="2">
    <source>
        <dbReference type="Proteomes" id="UP000182658"/>
    </source>
</evidence>
<gene>
    <name evidence="1" type="ORF">CONLIGDRAFT_692365</name>
</gene>